<protein>
    <submittedName>
        <fullName evidence="9">DNA-binding response regulator, OmpR family, contains REC and winged-helix (WHTH) domain</fullName>
    </submittedName>
</protein>
<dbReference type="Gene3D" id="6.10.250.690">
    <property type="match status" value="1"/>
</dbReference>
<dbReference type="PANTHER" id="PTHR48111">
    <property type="entry name" value="REGULATOR OF RPOS"/>
    <property type="match status" value="1"/>
</dbReference>
<dbReference type="RefSeq" id="WP_091111967.1">
    <property type="nucleotide sequence ID" value="NZ_BKAF01000006.1"/>
</dbReference>
<dbReference type="Proteomes" id="UP000198649">
    <property type="component" value="Unassembled WGS sequence"/>
</dbReference>
<dbReference type="InterPro" id="IPR039420">
    <property type="entry name" value="WalR-like"/>
</dbReference>
<keyword evidence="2" id="KW-0805">Transcription regulation</keyword>
<dbReference type="GO" id="GO:0006355">
    <property type="term" value="P:regulation of DNA-templated transcription"/>
    <property type="evidence" value="ECO:0007669"/>
    <property type="project" value="InterPro"/>
</dbReference>
<evidence type="ECO:0000256" key="6">
    <source>
        <dbReference type="PROSITE-ProRule" id="PRU01091"/>
    </source>
</evidence>
<evidence type="ECO:0000256" key="1">
    <source>
        <dbReference type="ARBA" id="ARBA00022553"/>
    </source>
</evidence>
<dbReference type="Gene3D" id="3.40.50.2300">
    <property type="match status" value="1"/>
</dbReference>
<dbReference type="InterPro" id="IPR011006">
    <property type="entry name" value="CheY-like_superfamily"/>
</dbReference>
<feature type="DNA-binding region" description="OmpR/PhoB-type" evidence="6">
    <location>
        <begin position="147"/>
        <end position="247"/>
    </location>
</feature>
<evidence type="ECO:0000259" key="7">
    <source>
        <dbReference type="PROSITE" id="PS50110"/>
    </source>
</evidence>
<accession>A0A1I3FVN0</accession>
<sequence length="248" mass="27021">MTSAHRAVVVDDDDDIRDLLVHVLREAGLEVSTASDGASALAMVREVQPDLVTLDLSLPDMDGTDVCRALREFSDAYVVMITGRDAEIDRLVGLEVGADDYMSKPFSPREVRARVSALLRRPRVGAVAVAETAPDTSSAPVPTPEPRGPVDVGGGLVLDAEHHVAVLDGQRVMLTRAEFDLLHALASRPGTGWERGDLVREVWDGEFIESDFLVDVHIGNVRRKLRRAGSVHHWIRTIDGASYVFDVA</sequence>
<evidence type="ECO:0000256" key="2">
    <source>
        <dbReference type="ARBA" id="ARBA00023015"/>
    </source>
</evidence>
<keyword evidence="3 6" id="KW-0238">DNA-binding</keyword>
<dbReference type="SUPFAM" id="SSF52172">
    <property type="entry name" value="CheY-like"/>
    <property type="match status" value="1"/>
</dbReference>
<dbReference type="Pfam" id="PF00486">
    <property type="entry name" value="Trans_reg_C"/>
    <property type="match status" value="1"/>
</dbReference>
<proteinExistence type="predicted"/>
<evidence type="ECO:0000259" key="8">
    <source>
        <dbReference type="PROSITE" id="PS51755"/>
    </source>
</evidence>
<evidence type="ECO:0000256" key="5">
    <source>
        <dbReference type="PROSITE-ProRule" id="PRU00169"/>
    </source>
</evidence>
<dbReference type="PROSITE" id="PS50110">
    <property type="entry name" value="RESPONSE_REGULATORY"/>
    <property type="match status" value="1"/>
</dbReference>
<evidence type="ECO:0000313" key="9">
    <source>
        <dbReference type="EMBL" id="SFI15296.1"/>
    </source>
</evidence>
<feature type="domain" description="OmpR/PhoB-type" evidence="8">
    <location>
        <begin position="147"/>
        <end position="247"/>
    </location>
</feature>
<dbReference type="GO" id="GO:0032993">
    <property type="term" value="C:protein-DNA complex"/>
    <property type="evidence" value="ECO:0007669"/>
    <property type="project" value="TreeGrafter"/>
</dbReference>
<dbReference type="CDD" id="cd00383">
    <property type="entry name" value="trans_reg_C"/>
    <property type="match status" value="1"/>
</dbReference>
<dbReference type="InterPro" id="IPR001867">
    <property type="entry name" value="OmpR/PhoB-type_DNA-bd"/>
</dbReference>
<evidence type="ECO:0000313" key="10">
    <source>
        <dbReference type="Proteomes" id="UP000198649"/>
    </source>
</evidence>
<keyword evidence="1 5" id="KW-0597">Phosphoprotein</keyword>
<feature type="modified residue" description="4-aspartylphosphate" evidence="5">
    <location>
        <position position="55"/>
    </location>
</feature>
<dbReference type="STRING" id="1005945.SAMN05216561_105177"/>
<dbReference type="OrthoDB" id="5511894at2"/>
<dbReference type="InterPro" id="IPR036388">
    <property type="entry name" value="WH-like_DNA-bd_sf"/>
</dbReference>
<keyword evidence="4" id="KW-0804">Transcription</keyword>
<dbReference type="PANTHER" id="PTHR48111:SF4">
    <property type="entry name" value="DNA-BINDING DUAL TRANSCRIPTIONAL REGULATOR OMPR"/>
    <property type="match status" value="1"/>
</dbReference>
<dbReference type="EMBL" id="FOQG01000005">
    <property type="protein sequence ID" value="SFI15296.1"/>
    <property type="molecule type" value="Genomic_DNA"/>
</dbReference>
<dbReference type="GO" id="GO:0005829">
    <property type="term" value="C:cytosol"/>
    <property type="evidence" value="ECO:0007669"/>
    <property type="project" value="TreeGrafter"/>
</dbReference>
<gene>
    <name evidence="9" type="ORF">SAMN05216561_105177</name>
</gene>
<dbReference type="GO" id="GO:0000976">
    <property type="term" value="F:transcription cis-regulatory region binding"/>
    <property type="evidence" value="ECO:0007669"/>
    <property type="project" value="TreeGrafter"/>
</dbReference>
<dbReference type="AlphaFoldDB" id="A0A1I3FVN0"/>
<reference evidence="9 10" key="1">
    <citation type="submission" date="2016-10" db="EMBL/GenBank/DDBJ databases">
        <authorList>
            <person name="de Groot N.N."/>
        </authorList>
    </citation>
    <scope>NUCLEOTIDE SEQUENCE [LARGE SCALE GENOMIC DNA]</scope>
    <source>
        <strain evidence="9 10">CGMCC 1.11156</strain>
    </source>
</reference>
<dbReference type="PROSITE" id="PS51755">
    <property type="entry name" value="OMPR_PHOB"/>
    <property type="match status" value="1"/>
</dbReference>
<evidence type="ECO:0000256" key="4">
    <source>
        <dbReference type="ARBA" id="ARBA00023163"/>
    </source>
</evidence>
<dbReference type="SMART" id="SM00448">
    <property type="entry name" value="REC"/>
    <property type="match status" value="1"/>
</dbReference>
<dbReference type="GO" id="GO:0000156">
    <property type="term" value="F:phosphorelay response regulator activity"/>
    <property type="evidence" value="ECO:0007669"/>
    <property type="project" value="TreeGrafter"/>
</dbReference>
<dbReference type="Gene3D" id="1.10.10.10">
    <property type="entry name" value="Winged helix-like DNA-binding domain superfamily/Winged helix DNA-binding domain"/>
    <property type="match status" value="1"/>
</dbReference>
<name>A0A1I3FVN0_9ACTN</name>
<dbReference type="SUPFAM" id="SSF46894">
    <property type="entry name" value="C-terminal effector domain of the bipartite response regulators"/>
    <property type="match status" value="1"/>
</dbReference>
<dbReference type="InterPro" id="IPR016032">
    <property type="entry name" value="Sig_transdc_resp-reg_C-effctor"/>
</dbReference>
<dbReference type="Pfam" id="PF00072">
    <property type="entry name" value="Response_reg"/>
    <property type="match status" value="1"/>
</dbReference>
<evidence type="ECO:0000256" key="3">
    <source>
        <dbReference type="ARBA" id="ARBA00023125"/>
    </source>
</evidence>
<dbReference type="SMART" id="SM00862">
    <property type="entry name" value="Trans_reg_C"/>
    <property type="match status" value="1"/>
</dbReference>
<keyword evidence="10" id="KW-1185">Reference proteome</keyword>
<dbReference type="InterPro" id="IPR001789">
    <property type="entry name" value="Sig_transdc_resp-reg_receiver"/>
</dbReference>
<feature type="domain" description="Response regulatory" evidence="7">
    <location>
        <begin position="6"/>
        <end position="119"/>
    </location>
</feature>
<organism evidence="9 10">
    <name type="scientific">Nocardioides psychrotolerans</name>
    <dbReference type="NCBI Taxonomy" id="1005945"/>
    <lineage>
        <taxon>Bacteria</taxon>
        <taxon>Bacillati</taxon>
        <taxon>Actinomycetota</taxon>
        <taxon>Actinomycetes</taxon>
        <taxon>Propionibacteriales</taxon>
        <taxon>Nocardioidaceae</taxon>
        <taxon>Nocardioides</taxon>
    </lineage>
</organism>